<organism evidence="1 2">
    <name type="scientific">Fraxinus pennsylvanica</name>
    <dbReference type="NCBI Taxonomy" id="56036"/>
    <lineage>
        <taxon>Eukaryota</taxon>
        <taxon>Viridiplantae</taxon>
        <taxon>Streptophyta</taxon>
        <taxon>Embryophyta</taxon>
        <taxon>Tracheophyta</taxon>
        <taxon>Spermatophyta</taxon>
        <taxon>Magnoliopsida</taxon>
        <taxon>eudicotyledons</taxon>
        <taxon>Gunneridae</taxon>
        <taxon>Pentapetalae</taxon>
        <taxon>asterids</taxon>
        <taxon>lamiids</taxon>
        <taxon>Lamiales</taxon>
        <taxon>Oleaceae</taxon>
        <taxon>Oleeae</taxon>
        <taxon>Fraxinus</taxon>
    </lineage>
</organism>
<protein>
    <submittedName>
        <fullName evidence="1">Uncharacterized protein</fullName>
    </submittedName>
</protein>
<keyword evidence="2" id="KW-1185">Reference proteome</keyword>
<accession>A0AAD2DT46</accession>
<dbReference type="EMBL" id="OU503041">
    <property type="protein sequence ID" value="CAI9762595.1"/>
    <property type="molecule type" value="Genomic_DNA"/>
</dbReference>
<gene>
    <name evidence="1" type="ORF">FPE_LOCUS10025</name>
</gene>
<sequence length="137" mass="15335">MERRGHDLEYQNSSWYNRAMKVGTPVTPEFLSMPNGIAELKRRFGNSGAPLQFSFMRYLSSLSINPISSSQEASFYDTDMDEGRHNNFWGKASDSSDGFIENNESIDLNASLNEEDEMNLNALSSGKDTTTGQSKLC</sequence>
<reference evidence="1" key="1">
    <citation type="submission" date="2023-05" db="EMBL/GenBank/DDBJ databases">
        <authorList>
            <person name="Huff M."/>
        </authorList>
    </citation>
    <scope>NUCLEOTIDE SEQUENCE</scope>
</reference>
<evidence type="ECO:0000313" key="1">
    <source>
        <dbReference type="EMBL" id="CAI9762595.1"/>
    </source>
</evidence>
<dbReference type="Proteomes" id="UP000834106">
    <property type="component" value="Chromosome 6"/>
</dbReference>
<dbReference type="AlphaFoldDB" id="A0AAD2DT46"/>
<evidence type="ECO:0000313" key="2">
    <source>
        <dbReference type="Proteomes" id="UP000834106"/>
    </source>
</evidence>
<proteinExistence type="predicted"/>
<name>A0AAD2DT46_9LAMI</name>